<evidence type="ECO:0000313" key="2">
    <source>
        <dbReference type="EMBL" id="MCF3947968.1"/>
    </source>
</evidence>
<accession>A0ABS9DZ55</accession>
<gene>
    <name evidence="2" type="ORF">L2A60_14910</name>
</gene>
<evidence type="ECO:0000259" key="1">
    <source>
        <dbReference type="Pfam" id="PF10074"/>
    </source>
</evidence>
<reference evidence="2 3" key="1">
    <citation type="submission" date="2022-01" db="EMBL/GenBank/DDBJ databases">
        <authorList>
            <person name="Won M."/>
            <person name="Kim S.-J."/>
            <person name="Kwon S.-W."/>
        </authorList>
    </citation>
    <scope>NUCLEOTIDE SEQUENCE [LARGE SCALE GENOMIC DNA]</scope>
    <source>
        <strain evidence="2 3">KCTC 23505</strain>
    </source>
</reference>
<dbReference type="RefSeq" id="WP_235705263.1">
    <property type="nucleotide sequence ID" value="NZ_JAKGBZ010000035.1"/>
</dbReference>
<sequence length="203" mass="22033">MIAPLPGGCAFAEAADCPAVRARLIWDARHDASVLTAEAIPAAAGNPDAFDLARFAGMATAVIGSGGGEHVVLSDGYRRIRIDVARGTLCHGPVRLSYLLDGLGGIDGRIMSLRRLVSLNRLGRFARHLYPREPRAPRWIAALRAHDALQDGAHHRDIAFALFSGTMVRQNWGRGSDCLRLRVQRLVRGGHRMVNGGYQALLR</sequence>
<protein>
    <submittedName>
        <fullName evidence="2">DUF2285 domain-containing protein</fullName>
    </submittedName>
</protein>
<dbReference type="InterPro" id="IPR018754">
    <property type="entry name" value="RovC-like_DNA-bd"/>
</dbReference>
<organism evidence="2 3">
    <name type="scientific">Acidiphilium iwatense</name>
    <dbReference type="NCBI Taxonomy" id="768198"/>
    <lineage>
        <taxon>Bacteria</taxon>
        <taxon>Pseudomonadati</taxon>
        <taxon>Pseudomonadota</taxon>
        <taxon>Alphaproteobacteria</taxon>
        <taxon>Acetobacterales</taxon>
        <taxon>Acidocellaceae</taxon>
        <taxon>Acidiphilium</taxon>
    </lineage>
</organism>
<dbReference type="Proteomes" id="UP001521209">
    <property type="component" value="Unassembled WGS sequence"/>
</dbReference>
<name>A0ABS9DZ55_9PROT</name>
<dbReference type="EMBL" id="JAKGBZ010000035">
    <property type="protein sequence ID" value="MCF3947968.1"/>
    <property type="molecule type" value="Genomic_DNA"/>
</dbReference>
<comment type="caution">
    <text evidence="2">The sequence shown here is derived from an EMBL/GenBank/DDBJ whole genome shotgun (WGS) entry which is preliminary data.</text>
</comment>
<proteinExistence type="predicted"/>
<dbReference type="Pfam" id="PF10074">
    <property type="entry name" value="RovC_DNA-bd"/>
    <property type="match status" value="1"/>
</dbReference>
<evidence type="ECO:0000313" key="3">
    <source>
        <dbReference type="Proteomes" id="UP001521209"/>
    </source>
</evidence>
<keyword evidence="3" id="KW-1185">Reference proteome</keyword>
<feature type="domain" description="T6SS Transcription factor RovC-like DNA binding" evidence="1">
    <location>
        <begin position="110"/>
        <end position="203"/>
    </location>
</feature>